<reference evidence="3" key="2">
    <citation type="submission" date="2021-04" db="EMBL/GenBank/DDBJ databases">
        <authorList>
            <person name="Dong X."/>
        </authorList>
    </citation>
    <scope>NUCLEOTIDE SEQUENCE</scope>
    <source>
        <strain evidence="3">ZWT</strain>
    </source>
</reference>
<dbReference type="PROSITE" id="PS50991">
    <property type="entry name" value="PYR_CT"/>
    <property type="match status" value="1"/>
</dbReference>
<dbReference type="RefSeq" id="WP_250860620.1">
    <property type="nucleotide sequence ID" value="NZ_JAGSOJ010000004.1"/>
</dbReference>
<gene>
    <name evidence="3" type="ORF">KDK92_17335</name>
</gene>
<sequence length="461" mass="52674">MKNTNNFLRKNTLHNYTLKNDSEPNLHKDIFPYSEIPKVTFNQVQYPMCLPDDIWITDTTFRDGQQSMSSFTVDQIVRLYDYLHELDNGSGVIKQTEFFLYSEKDKEAVRKCMSRGYDYPQITSWIRAVKEDLNLVKEMGIKETGLLMSCSDYHIFNKLKLTREKAIDMYLSIARDAIEHGITPRCHLEDITRADFYGFVIPLVNKLMKLSRDSGIQIKIRACDTLGLGVSFNGAELPRSIPAIMHGLRYHTNVPSSALEWHGHNDFYAVVNNSTSAWLYGCSSVNCTLFGIGERTGNCPLESMLINYVQLTGKGKNLNLGIISEISSYFEREMNYNIHSRTPFIGSEFNVTKAGIHADGLLKDEEIYNIFDTEKILNRPIVVAINQYSGFAGIAAWINTYFKLKGDSKISKKDPIIAPIKEWIDKQYSNGRTSVIRNNELRNFINVHYPNLINRGCTEAI</sequence>
<dbReference type="PANTHER" id="PTHR42880:SF1">
    <property type="entry name" value="ISOPROPYLMALATE_HOMOCITRATE_CITRAMALATE SYNTHASE FAMILY PROTEIN"/>
    <property type="match status" value="1"/>
</dbReference>
<dbReference type="EMBL" id="JAGSOJ010000004">
    <property type="protein sequence ID" value="MCM1991501.1"/>
    <property type="molecule type" value="Genomic_DNA"/>
</dbReference>
<dbReference type="InterPro" id="IPR013785">
    <property type="entry name" value="Aldolase_TIM"/>
</dbReference>
<comment type="caution">
    <text evidence="3">The sequence shown here is derived from an EMBL/GenBank/DDBJ whole genome shotgun (WGS) entry which is preliminary data.</text>
</comment>
<dbReference type="SUPFAM" id="SSF51569">
    <property type="entry name" value="Aldolase"/>
    <property type="match status" value="1"/>
</dbReference>
<dbReference type="Proteomes" id="UP001056429">
    <property type="component" value="Unassembled WGS sequence"/>
</dbReference>
<feature type="domain" description="Pyruvate carboxyltransferase" evidence="2">
    <location>
        <begin position="54"/>
        <end position="324"/>
    </location>
</feature>
<evidence type="ECO:0000259" key="2">
    <source>
        <dbReference type="PROSITE" id="PS50991"/>
    </source>
</evidence>
<protein>
    <submittedName>
        <fullName evidence="3">2-isopropylmalate synthase</fullName>
    </submittedName>
</protein>
<organism evidence="3 4">
    <name type="scientific">Oceanirhabdus seepicola</name>
    <dbReference type="NCBI Taxonomy" id="2828781"/>
    <lineage>
        <taxon>Bacteria</taxon>
        <taxon>Bacillati</taxon>
        <taxon>Bacillota</taxon>
        <taxon>Clostridia</taxon>
        <taxon>Eubacteriales</taxon>
        <taxon>Clostridiaceae</taxon>
        <taxon>Oceanirhabdus</taxon>
    </lineage>
</organism>
<proteinExistence type="predicted"/>
<dbReference type="AlphaFoldDB" id="A0A9J6P6S5"/>
<evidence type="ECO:0000256" key="1">
    <source>
        <dbReference type="ARBA" id="ARBA00022679"/>
    </source>
</evidence>
<evidence type="ECO:0000313" key="4">
    <source>
        <dbReference type="Proteomes" id="UP001056429"/>
    </source>
</evidence>
<evidence type="ECO:0000313" key="3">
    <source>
        <dbReference type="EMBL" id="MCM1991501.1"/>
    </source>
</evidence>
<dbReference type="Gene3D" id="3.20.20.70">
    <property type="entry name" value="Aldolase class I"/>
    <property type="match status" value="1"/>
</dbReference>
<keyword evidence="1" id="KW-0808">Transferase</keyword>
<dbReference type="InterPro" id="IPR000891">
    <property type="entry name" value="PYR_CT"/>
</dbReference>
<dbReference type="Pfam" id="PF00682">
    <property type="entry name" value="HMGL-like"/>
    <property type="match status" value="1"/>
</dbReference>
<dbReference type="CDD" id="cd07947">
    <property type="entry name" value="DRE_TIM_Re_CS"/>
    <property type="match status" value="1"/>
</dbReference>
<keyword evidence="4" id="KW-1185">Reference proteome</keyword>
<dbReference type="GO" id="GO:0016740">
    <property type="term" value="F:transferase activity"/>
    <property type="evidence" value="ECO:0007669"/>
    <property type="project" value="UniProtKB-KW"/>
</dbReference>
<dbReference type="PANTHER" id="PTHR42880">
    <property type="entry name" value="HOMOCITRATE SYNTHASE"/>
    <property type="match status" value="1"/>
</dbReference>
<accession>A0A9J6P6S5</accession>
<reference evidence="3" key="1">
    <citation type="journal article" date="2021" name="mSystems">
        <title>Bacteria and Archaea Synergistically Convert Glycine Betaine to Biogenic Methane in the Formosa Cold Seep of the South China Sea.</title>
        <authorList>
            <person name="Li L."/>
            <person name="Zhang W."/>
            <person name="Zhang S."/>
            <person name="Song L."/>
            <person name="Sun Q."/>
            <person name="Zhang H."/>
            <person name="Xiang H."/>
            <person name="Dong X."/>
        </authorList>
    </citation>
    <scope>NUCLEOTIDE SEQUENCE</scope>
    <source>
        <strain evidence="3">ZWT</strain>
    </source>
</reference>
<name>A0A9J6P6S5_9CLOT</name>